<evidence type="ECO:0000313" key="1">
    <source>
        <dbReference type="EMBL" id="ACG39370.1"/>
    </source>
</evidence>
<protein>
    <submittedName>
        <fullName evidence="1">Uncharacterized protein</fullName>
    </submittedName>
</protein>
<reference evidence="1" key="1">
    <citation type="journal article" date="2009" name="Plant Mol. Biol.">
        <title>Insights into corn genes derived from large-scale cDNA sequencing.</title>
        <authorList>
            <person name="Alexandrov N.N."/>
            <person name="Brover V.V."/>
            <person name="Freidin S."/>
            <person name="Troukhan M.E."/>
            <person name="Tatarinova T.V."/>
            <person name="Zhang H."/>
            <person name="Swaller T.J."/>
            <person name="Lu Y.P."/>
            <person name="Bouck J."/>
            <person name="Flavell R.B."/>
            <person name="Feldmann K.A."/>
        </authorList>
    </citation>
    <scope>NUCLEOTIDE SEQUENCE</scope>
</reference>
<dbReference type="AlphaFoldDB" id="B6TQI7"/>
<name>B6TQI7_MAIZE</name>
<organism evidence="1">
    <name type="scientific">Zea mays</name>
    <name type="common">Maize</name>
    <dbReference type="NCBI Taxonomy" id="4577"/>
    <lineage>
        <taxon>Eukaryota</taxon>
        <taxon>Viridiplantae</taxon>
        <taxon>Streptophyta</taxon>
        <taxon>Embryophyta</taxon>
        <taxon>Tracheophyta</taxon>
        <taxon>Spermatophyta</taxon>
        <taxon>Magnoliopsida</taxon>
        <taxon>Liliopsida</taxon>
        <taxon>Poales</taxon>
        <taxon>Poaceae</taxon>
        <taxon>PACMAD clade</taxon>
        <taxon>Panicoideae</taxon>
        <taxon>Andropogonodae</taxon>
        <taxon>Andropogoneae</taxon>
        <taxon>Tripsacinae</taxon>
        <taxon>Zea</taxon>
    </lineage>
</organism>
<sequence>MVVSIATTAQAKMKLWKETSRSSKTTTSSRRGLAATPSRLPVKAVFIYVSFPHFDLL</sequence>
<proteinExistence type="evidence at transcript level"/>
<accession>B6TQI7</accession>
<dbReference type="EMBL" id="EU967252">
    <property type="protein sequence ID" value="ACG39370.1"/>
    <property type="molecule type" value="mRNA"/>
</dbReference>